<evidence type="ECO:0000313" key="2">
    <source>
        <dbReference type="EMBL" id="GFQ73934.1"/>
    </source>
</evidence>
<feature type="transmembrane region" description="Helical" evidence="1">
    <location>
        <begin position="67"/>
        <end position="84"/>
    </location>
</feature>
<gene>
    <name evidence="2" type="ORF">TNCT_271881</name>
</gene>
<keyword evidence="3" id="KW-1185">Reference proteome</keyword>
<dbReference type="Proteomes" id="UP000887116">
    <property type="component" value="Unassembled WGS sequence"/>
</dbReference>
<dbReference type="EMBL" id="BMAO01001504">
    <property type="protein sequence ID" value="GFQ73934.1"/>
    <property type="molecule type" value="Genomic_DNA"/>
</dbReference>
<proteinExistence type="predicted"/>
<evidence type="ECO:0000256" key="1">
    <source>
        <dbReference type="SAM" id="Phobius"/>
    </source>
</evidence>
<keyword evidence="1" id="KW-0472">Membrane</keyword>
<accession>A0A8X6FAP4</accession>
<keyword evidence="1" id="KW-0812">Transmembrane</keyword>
<reference evidence="2" key="1">
    <citation type="submission" date="2020-07" db="EMBL/GenBank/DDBJ databases">
        <title>Multicomponent nature underlies the extraordinary mechanical properties of spider dragline silk.</title>
        <authorList>
            <person name="Kono N."/>
            <person name="Nakamura H."/>
            <person name="Mori M."/>
            <person name="Yoshida Y."/>
            <person name="Ohtoshi R."/>
            <person name="Malay A.D."/>
            <person name="Moran D.A.P."/>
            <person name="Tomita M."/>
            <person name="Numata K."/>
            <person name="Arakawa K."/>
        </authorList>
    </citation>
    <scope>NUCLEOTIDE SEQUENCE</scope>
</reference>
<keyword evidence="1" id="KW-1133">Transmembrane helix</keyword>
<protein>
    <submittedName>
        <fullName evidence="2">Uncharacterized protein</fullName>
    </submittedName>
</protein>
<sequence>MDEEEDEITAFKILLELADSMFWLAVVLDAMFTFYNKIPLYIPVLFIIIQLFIRFQITAGIPFQRHVLLLVIAYQTLIGKLGVAF</sequence>
<name>A0A8X6FAP4_TRICU</name>
<comment type="caution">
    <text evidence="2">The sequence shown here is derived from an EMBL/GenBank/DDBJ whole genome shotgun (WGS) entry which is preliminary data.</text>
</comment>
<feature type="transmembrane region" description="Helical" evidence="1">
    <location>
        <begin position="38"/>
        <end position="55"/>
    </location>
</feature>
<organism evidence="2 3">
    <name type="scientific">Trichonephila clavata</name>
    <name type="common">Joro spider</name>
    <name type="synonym">Nephila clavata</name>
    <dbReference type="NCBI Taxonomy" id="2740835"/>
    <lineage>
        <taxon>Eukaryota</taxon>
        <taxon>Metazoa</taxon>
        <taxon>Ecdysozoa</taxon>
        <taxon>Arthropoda</taxon>
        <taxon>Chelicerata</taxon>
        <taxon>Arachnida</taxon>
        <taxon>Araneae</taxon>
        <taxon>Araneomorphae</taxon>
        <taxon>Entelegynae</taxon>
        <taxon>Araneoidea</taxon>
        <taxon>Nephilidae</taxon>
        <taxon>Trichonephila</taxon>
    </lineage>
</organism>
<dbReference type="AlphaFoldDB" id="A0A8X6FAP4"/>
<evidence type="ECO:0000313" key="3">
    <source>
        <dbReference type="Proteomes" id="UP000887116"/>
    </source>
</evidence>